<dbReference type="InterPro" id="IPR016159">
    <property type="entry name" value="Cullin_repeat-like_dom_sf"/>
</dbReference>
<dbReference type="InterPro" id="IPR001373">
    <property type="entry name" value="Cullin_N"/>
</dbReference>
<feature type="domain" description="Cullin family profile" evidence="5">
    <location>
        <begin position="254"/>
        <end position="484"/>
    </location>
</feature>
<dbReference type="SUPFAM" id="SSF75632">
    <property type="entry name" value="Cullin homology domain"/>
    <property type="match status" value="1"/>
</dbReference>
<dbReference type="InterPro" id="IPR011993">
    <property type="entry name" value="PH-like_dom_sf"/>
</dbReference>
<dbReference type="InterPro" id="IPR018980">
    <property type="entry name" value="FERM_PH-like_C"/>
</dbReference>
<reference evidence="6" key="1">
    <citation type="journal article" date="2012" name="Nat. Genet.">
        <title>Whole-genome sequence of Schistosoma haematobium.</title>
        <authorList>
            <person name="Young N.D."/>
            <person name="Jex A.R."/>
            <person name="Li B."/>
            <person name="Liu S."/>
            <person name="Yang L."/>
            <person name="Xiong Z."/>
            <person name="Li Y."/>
            <person name="Cantacessi C."/>
            <person name="Hall R.S."/>
            <person name="Xu X."/>
            <person name="Chen F."/>
            <person name="Wu X."/>
            <person name="Zerlotini A."/>
            <person name="Oliveira G."/>
            <person name="Hofmann A."/>
            <person name="Zhang G."/>
            <person name="Fang X."/>
            <person name="Kang Y."/>
            <person name="Campbell B.E."/>
            <person name="Loukas A."/>
            <person name="Ranganathan S."/>
            <person name="Rollinson D."/>
            <person name="Rinaldi G."/>
            <person name="Brindley P.J."/>
            <person name="Yang H."/>
            <person name="Wang J."/>
            <person name="Wang J."/>
            <person name="Gasser R.B."/>
        </authorList>
    </citation>
    <scope>NUCLEOTIDE SEQUENCE [LARGE SCALE GENOMIC DNA]</scope>
</reference>
<dbReference type="SUPFAM" id="SSF50729">
    <property type="entry name" value="PH domain-like"/>
    <property type="match status" value="1"/>
</dbReference>
<dbReference type="GO" id="GO:0031625">
    <property type="term" value="F:ubiquitin protein ligase binding"/>
    <property type="evidence" value="ECO:0007669"/>
    <property type="project" value="InterPro"/>
</dbReference>
<evidence type="ECO:0000256" key="2">
    <source>
        <dbReference type="PROSITE-ProRule" id="PRU00330"/>
    </source>
</evidence>
<dbReference type="FunFam" id="1.20.1310.10:FF:000003">
    <property type="entry name" value="Cullin 4A"/>
    <property type="match status" value="1"/>
</dbReference>
<name>A0A095AXE1_SCHHA</name>
<evidence type="ECO:0000256" key="1">
    <source>
        <dbReference type="ARBA" id="ARBA00006019"/>
    </source>
</evidence>
<evidence type="ECO:0000313" key="6">
    <source>
        <dbReference type="EMBL" id="KGB39306.1"/>
    </source>
</evidence>
<dbReference type="SMART" id="SM00884">
    <property type="entry name" value="Cullin_Nedd8"/>
    <property type="match status" value="1"/>
</dbReference>
<proteinExistence type="inferred from homology"/>
<dbReference type="AlphaFoldDB" id="A0A095AXE1"/>
<dbReference type="InterPro" id="IPR036388">
    <property type="entry name" value="WH-like_DNA-bd_sf"/>
</dbReference>
<dbReference type="InterPro" id="IPR000299">
    <property type="entry name" value="FERM_domain"/>
</dbReference>
<dbReference type="SUPFAM" id="SSF47031">
    <property type="entry name" value="Second domain of FERM"/>
    <property type="match status" value="1"/>
</dbReference>
<dbReference type="STRING" id="6185.A0A095AXE1"/>
<organism evidence="6">
    <name type="scientific">Schistosoma haematobium</name>
    <name type="common">Blood fluke</name>
    <dbReference type="NCBI Taxonomy" id="6185"/>
    <lineage>
        <taxon>Eukaryota</taxon>
        <taxon>Metazoa</taxon>
        <taxon>Spiralia</taxon>
        <taxon>Lophotrochozoa</taxon>
        <taxon>Platyhelminthes</taxon>
        <taxon>Trematoda</taxon>
        <taxon>Digenea</taxon>
        <taxon>Strigeidida</taxon>
        <taxon>Schistosomatoidea</taxon>
        <taxon>Schistosomatidae</taxon>
        <taxon>Schistosoma</taxon>
    </lineage>
</organism>
<sequence>MDRQLLQLNPQNLQIWDLALKLFREDVITQEKVQSRLMCQILDEIHKERCGEAIDRQLLRTVIRMLVDLKLYDSIFLAEFVCKSQQLYAYEADTLSRQLSVPEYLLHVDKRIIEEEDRLVVYLDANSTRSLLMSTLVSELLTRPLDYLLDNGLVNPLKTKQTSQLSLLFSLVSRVPNGIEKLRTHFRNYIIQMGREMVENPTHDPEKDRNMIQNLLDSRDFLSEITVSCFSNDPSFMRVLQEAYEEFINQRPNKPAEFLAKYLDSHLRSGNKAQTEEELDKLMDKAMILFRFIDGKDIFEAFYTKELAKRLLLNKSASVDAEKAMLSKLKQECGPNYTRKMETMFQDIELSKQLSKNFRLSLPDTHAIELSVNVICPASWPPYPQTTANYPPEMVALREEFTRFYLSHHQGRKLIYEPSLGTCVVKAIFPMTPNLRKELQVSELQALVLLQFNQSDNAPITYTTIAENTGIEEKELKRTLLSLAAGKGQRVLKKTPGNLEIENDHQFVFNTEFHHRLTRIKFNQVQLKETEQEQVATEERVFADRVAHVDCCIVRIMKTRKTIDHNSLLSEVYKQLQFPLKASDVKKRIENLIERDYMKRDSNEGWLFLEPSEFMHRIITNYFAINDQKCSAGILSLPINKSIYHCSLQSSYPTVYFRIRFYLPIHCINERATQHIYYLQLRKNHVAYEIFCDPNVYFQLAAFALQAELGDAPKCFNPESETSYFLPELYYPKKFVKSCDSVELAYYTYIHHSALHNTVSYLAEFHFIHLATKLNSDFNLHLYPLEKPTHKCRFSVWIGISPQGVTLYQQFPDYWIVPTNRIKWNEIKRIYYNHHTVTIHLRSKARRRDFKMKRTLSARHLFALITNMHFYQSIAEMSATHSNDSLGKIGKYIG</sequence>
<comment type="similarity">
    <text evidence="1 2 3">Belongs to the cullin family.</text>
</comment>
<dbReference type="InterPro" id="IPR045093">
    <property type="entry name" value="Cullin"/>
</dbReference>
<dbReference type="InterPro" id="IPR019559">
    <property type="entry name" value="Cullin_neddylation_domain"/>
</dbReference>
<dbReference type="InterPro" id="IPR014352">
    <property type="entry name" value="FERM/acyl-CoA-bd_prot_sf"/>
</dbReference>
<dbReference type="Gene3D" id="1.20.1310.10">
    <property type="entry name" value="Cullin Repeats"/>
    <property type="match status" value="3"/>
</dbReference>
<dbReference type="InterPro" id="IPR036317">
    <property type="entry name" value="Cullin_homology_sf"/>
</dbReference>
<dbReference type="PROSITE" id="PS50057">
    <property type="entry name" value="FERM_3"/>
    <property type="match status" value="1"/>
</dbReference>
<protein>
    <submittedName>
        <fullName evidence="6">Cullin-4A</fullName>
    </submittedName>
</protein>
<accession>A0A095AXE1</accession>
<evidence type="ECO:0000256" key="3">
    <source>
        <dbReference type="RuleBase" id="RU003829"/>
    </source>
</evidence>
<dbReference type="InterPro" id="IPR035963">
    <property type="entry name" value="FERM_2"/>
</dbReference>
<dbReference type="InterPro" id="IPR059120">
    <property type="entry name" value="Cullin-like_AB"/>
</dbReference>
<dbReference type="Gene3D" id="1.20.80.10">
    <property type="match status" value="1"/>
</dbReference>
<dbReference type="InterPro" id="IPR016158">
    <property type="entry name" value="Cullin_homology"/>
</dbReference>
<dbReference type="EMBL" id="KL251174">
    <property type="protein sequence ID" value="KGB39306.1"/>
    <property type="molecule type" value="Genomic_DNA"/>
</dbReference>
<dbReference type="FunFam" id="1.10.10.10:FF:000050">
    <property type="entry name" value="Cullin 4B"/>
    <property type="match status" value="1"/>
</dbReference>
<dbReference type="CDD" id="cd14473">
    <property type="entry name" value="FERM_B-lobe"/>
    <property type="match status" value="1"/>
</dbReference>
<evidence type="ECO:0000259" key="4">
    <source>
        <dbReference type="PROSITE" id="PS50057"/>
    </source>
</evidence>
<dbReference type="PROSITE" id="PS50069">
    <property type="entry name" value="CULLIN_2"/>
    <property type="match status" value="1"/>
</dbReference>
<dbReference type="Pfam" id="PF00373">
    <property type="entry name" value="FERM_M"/>
    <property type="match status" value="1"/>
</dbReference>
<dbReference type="InterPro" id="IPR019748">
    <property type="entry name" value="FERM_central"/>
</dbReference>
<dbReference type="Gene3D" id="3.30.230.130">
    <property type="entry name" value="Cullin, Chain C, Domain 2"/>
    <property type="match status" value="1"/>
</dbReference>
<dbReference type="Gene3D" id="1.10.10.10">
    <property type="entry name" value="Winged helix-like DNA-binding domain superfamily/Winged helix DNA-binding domain"/>
    <property type="match status" value="1"/>
</dbReference>
<dbReference type="SUPFAM" id="SSF74788">
    <property type="entry name" value="Cullin repeat-like"/>
    <property type="match status" value="1"/>
</dbReference>
<feature type="domain" description="FERM" evidence="4">
    <location>
        <begin position="542"/>
        <end position="876"/>
    </location>
</feature>
<dbReference type="PANTHER" id="PTHR11932">
    <property type="entry name" value="CULLIN"/>
    <property type="match status" value="1"/>
</dbReference>
<dbReference type="Pfam" id="PF09380">
    <property type="entry name" value="FERM_C"/>
    <property type="match status" value="1"/>
</dbReference>
<evidence type="ECO:0000259" key="5">
    <source>
        <dbReference type="PROSITE" id="PS50069"/>
    </source>
</evidence>
<dbReference type="SMART" id="SM00182">
    <property type="entry name" value="CULLIN"/>
    <property type="match status" value="1"/>
</dbReference>
<dbReference type="FunFam" id="1.20.1310.10:FF:000001">
    <property type="entry name" value="Cullin 3"/>
    <property type="match status" value="1"/>
</dbReference>
<dbReference type="GO" id="GO:0006511">
    <property type="term" value="P:ubiquitin-dependent protein catabolic process"/>
    <property type="evidence" value="ECO:0007669"/>
    <property type="project" value="InterPro"/>
</dbReference>
<dbReference type="Pfam" id="PF10557">
    <property type="entry name" value="Cullin_Nedd8"/>
    <property type="match status" value="1"/>
</dbReference>
<dbReference type="Gene3D" id="2.30.29.30">
    <property type="entry name" value="Pleckstrin-homology domain (PH domain)/Phosphotyrosine-binding domain (PTB)"/>
    <property type="match status" value="1"/>
</dbReference>
<gene>
    <name evidence="6" type="ORF">MS3_07720</name>
</gene>
<dbReference type="Pfam" id="PF26557">
    <property type="entry name" value="Cullin_AB"/>
    <property type="match status" value="1"/>
</dbReference>
<dbReference type="SUPFAM" id="SSF46785">
    <property type="entry name" value="Winged helix' DNA-binding domain"/>
    <property type="match status" value="1"/>
</dbReference>
<dbReference type="InterPro" id="IPR036390">
    <property type="entry name" value="WH_DNA-bd_sf"/>
</dbReference>
<dbReference type="Pfam" id="PF00888">
    <property type="entry name" value="Cullin"/>
    <property type="match status" value="1"/>
</dbReference>